<dbReference type="AlphaFoldDB" id="A0A819CCW5"/>
<organism evidence="1 2">
    <name type="scientific">Rotaria sordida</name>
    <dbReference type="NCBI Taxonomy" id="392033"/>
    <lineage>
        <taxon>Eukaryota</taxon>
        <taxon>Metazoa</taxon>
        <taxon>Spiralia</taxon>
        <taxon>Gnathifera</taxon>
        <taxon>Rotifera</taxon>
        <taxon>Eurotatoria</taxon>
        <taxon>Bdelloidea</taxon>
        <taxon>Philodinida</taxon>
        <taxon>Philodinidae</taxon>
        <taxon>Rotaria</taxon>
    </lineage>
</organism>
<dbReference type="Proteomes" id="UP000663836">
    <property type="component" value="Unassembled WGS sequence"/>
</dbReference>
<gene>
    <name evidence="1" type="ORF">JBS370_LOCUS16313</name>
</gene>
<reference evidence="1" key="1">
    <citation type="submission" date="2021-02" db="EMBL/GenBank/DDBJ databases">
        <authorList>
            <person name="Nowell W R."/>
        </authorList>
    </citation>
    <scope>NUCLEOTIDE SEQUENCE</scope>
</reference>
<comment type="caution">
    <text evidence="1">The sequence shown here is derived from an EMBL/GenBank/DDBJ whole genome shotgun (WGS) entry which is preliminary data.</text>
</comment>
<evidence type="ECO:0000313" key="1">
    <source>
        <dbReference type="EMBL" id="CAF3818590.1"/>
    </source>
</evidence>
<name>A0A819CCW5_9BILA</name>
<dbReference type="EMBL" id="CAJOBD010001630">
    <property type="protein sequence ID" value="CAF3818590.1"/>
    <property type="molecule type" value="Genomic_DNA"/>
</dbReference>
<feature type="non-terminal residue" evidence="1">
    <location>
        <position position="1"/>
    </location>
</feature>
<accession>A0A819CCW5</accession>
<evidence type="ECO:0000313" key="2">
    <source>
        <dbReference type="Proteomes" id="UP000663836"/>
    </source>
</evidence>
<proteinExistence type="predicted"/>
<protein>
    <submittedName>
        <fullName evidence="1">Uncharacterized protein</fullName>
    </submittedName>
</protein>
<sequence length="678" mass="79663">WCYERNNLMDNNVLASLTVCKQQHRRRLIKKKHRRRHLLSIRRILLDTTYPNLFIKPLHNKDIPVDDNLKLTSLPIFITEEQNEHSSDGILDLCANEESFDDLSERNVDEEVYYDLDELNIDEQVSDVLDESFNLATSTFPEPDLILHGSTNITKNEYCRNLLTLFRDAKISKTHCDRFIRLIQSGLPIPNNMPTSMKNLLKEMQVEELFLKRSICTACNQNLNHHNDNIKCNLTEEKFHADIYDIDVNIVFYQLIDRLWPEIIEYKQQLASNSSSEYNDIPLNALYRNMISRLAYGVDFVSLIFHLDGISLCKSSKLTMWLLSGIFIELPPHLRYRRHNMILLSIWIGYSEPKSSEHIGGRGGKRQYYSENHIRLRDERRYELESIKAVKTSSNVYGHLGRSILHDLLDVPLPHSIIVDYLHVSLLRHTKSIVKQIYKNLSPLQRTKLDTCLRSQKFPHFFNRTFGQEDFIGAVGKNYHGTRFHGQMITYHCEIDFALRNRASSNYSSSLQIIDGPLDKVNLTSSMIHDVTQCHLMTCSCDKPEQCIRVYRRCMIDKRIYHSLIYSRRNSTVSFFIQYNRNQDDSNFGKIRYFFTSNNETFAVIEHHEIKNKFSQFFNLTSYYDLLRKSIDSFFYVLYSKAFSLHYVPITSIRNHCIIFEMTDYIIVTPISVYGEHD</sequence>